<accession>A0A2V4B258</accession>
<dbReference type="InterPro" id="IPR000073">
    <property type="entry name" value="AB_hydrolase_1"/>
</dbReference>
<proteinExistence type="predicted"/>
<sequence length="325" mass="34079">MTTHTRRTVLGGAVASAAAVSVAGGPAVAAAHSPGRRRRCTFVFAAGANGVSAGPHELALLGHRCVGVDLPGHRQADGQFRVSYQAPQDLAALATERSPLAEVTPADHVAATVDVVRRAAALGDPVILVGSSIGGATATLVADEVPRLVDTLVYDAAYCCTALATPNEYMSTPEAADSEVLALLGFVVADPAVVGAIRSNWRTADEALLAAAKHALLDDGTDAELLAQLNTMAPDELTSTGDTDARGNPRAWGRIPRAYIRHTRDRILPPALQSRMIAEADRLTPRNRFVVHDLDCAHLVSAARLGDYVRILDRIACGRRSVARA</sequence>
<name>A0A2V4B258_9PSEU</name>
<dbReference type="RefSeq" id="WP_112283246.1">
    <property type="nucleotide sequence ID" value="NZ_MASW01000005.1"/>
</dbReference>
<evidence type="ECO:0000313" key="2">
    <source>
        <dbReference type="EMBL" id="PXY22645.1"/>
    </source>
</evidence>
<protein>
    <recommendedName>
        <fullName evidence="1">AB hydrolase-1 domain-containing protein</fullName>
    </recommendedName>
</protein>
<dbReference type="Pfam" id="PF12697">
    <property type="entry name" value="Abhydrolase_6"/>
    <property type="match status" value="1"/>
</dbReference>
<dbReference type="EMBL" id="MASW01000005">
    <property type="protein sequence ID" value="PXY22645.1"/>
    <property type="molecule type" value="Genomic_DNA"/>
</dbReference>
<dbReference type="Proteomes" id="UP000249915">
    <property type="component" value="Unassembled WGS sequence"/>
</dbReference>
<organism evidence="2 3">
    <name type="scientific">Prauserella muralis</name>
    <dbReference type="NCBI Taxonomy" id="588067"/>
    <lineage>
        <taxon>Bacteria</taxon>
        <taxon>Bacillati</taxon>
        <taxon>Actinomycetota</taxon>
        <taxon>Actinomycetes</taxon>
        <taxon>Pseudonocardiales</taxon>
        <taxon>Pseudonocardiaceae</taxon>
        <taxon>Prauserella</taxon>
    </lineage>
</organism>
<dbReference type="GO" id="GO:0003824">
    <property type="term" value="F:catalytic activity"/>
    <property type="evidence" value="ECO:0007669"/>
    <property type="project" value="UniProtKB-ARBA"/>
</dbReference>
<dbReference type="PROSITE" id="PS51318">
    <property type="entry name" value="TAT"/>
    <property type="match status" value="1"/>
</dbReference>
<dbReference type="InterPro" id="IPR006311">
    <property type="entry name" value="TAT_signal"/>
</dbReference>
<evidence type="ECO:0000313" key="3">
    <source>
        <dbReference type="Proteomes" id="UP000249915"/>
    </source>
</evidence>
<gene>
    <name evidence="2" type="ORF">BAY60_22770</name>
</gene>
<dbReference type="SUPFAM" id="SSF53474">
    <property type="entry name" value="alpha/beta-Hydrolases"/>
    <property type="match status" value="1"/>
</dbReference>
<dbReference type="Gene3D" id="3.40.50.1820">
    <property type="entry name" value="alpha/beta hydrolase"/>
    <property type="match status" value="1"/>
</dbReference>
<comment type="caution">
    <text evidence="2">The sequence shown here is derived from an EMBL/GenBank/DDBJ whole genome shotgun (WGS) entry which is preliminary data.</text>
</comment>
<feature type="domain" description="AB hydrolase-1" evidence="1">
    <location>
        <begin position="58"/>
        <end position="300"/>
    </location>
</feature>
<dbReference type="InterPro" id="IPR029058">
    <property type="entry name" value="AB_hydrolase_fold"/>
</dbReference>
<dbReference type="OrthoDB" id="3827413at2"/>
<keyword evidence="3" id="KW-1185">Reference proteome</keyword>
<evidence type="ECO:0000259" key="1">
    <source>
        <dbReference type="Pfam" id="PF12697"/>
    </source>
</evidence>
<dbReference type="AlphaFoldDB" id="A0A2V4B258"/>
<reference evidence="2 3" key="1">
    <citation type="submission" date="2016-07" db="EMBL/GenBank/DDBJ databases">
        <title>Draft genome sequence of Prauserella muralis DSM 45305, isolated from a mould-covered wall in an indoor environment.</title>
        <authorList>
            <person name="Ruckert C."/>
            <person name="Albersmeier A."/>
            <person name="Jiang C.-L."/>
            <person name="Jiang Y."/>
            <person name="Kalinowski J."/>
            <person name="Schneider O."/>
            <person name="Winkler A."/>
            <person name="Zotchev S.B."/>
        </authorList>
    </citation>
    <scope>NUCLEOTIDE SEQUENCE [LARGE SCALE GENOMIC DNA]</scope>
    <source>
        <strain evidence="2 3">DSM 45305</strain>
    </source>
</reference>